<reference evidence="1 2" key="1">
    <citation type="journal article" date="2020" name="Sci. Rep.">
        <title>A novel vibriophage exhibits inhibitory activity against host protein synthesis machinery.</title>
        <authorList>
            <person name="Thammatinna K."/>
            <person name="Egan M.E."/>
            <person name="Htoo H.H."/>
            <person name="Khanna K."/>
            <person name="Sugie J."/>
            <person name="Nideffer J.F."/>
            <person name="Villa E."/>
            <person name="Tassanakajon A."/>
            <person name="Pogliano J."/>
            <person name="Nonejuie P."/>
            <person name="Chaikeeratisak V."/>
        </authorList>
    </citation>
    <scope>NUCLEOTIDE SEQUENCE [LARGE SCALE GENOMIC DNA]</scope>
</reference>
<evidence type="ECO:0000313" key="1">
    <source>
        <dbReference type="EMBL" id="QGF20987.1"/>
    </source>
</evidence>
<sequence length="93" mass="11272">MMESGKEKLWSWFGLSYASFLVLPRSFMQEMPDEWQSKMADLLNEYNETFKSVDEVDKVYVSARKNNRFTKIPDWIINYKRPNRQKIQSMKHK</sequence>
<protein>
    <submittedName>
        <fullName evidence="1">Uncharacterized protein</fullName>
    </submittedName>
</protein>
<name>A0A6B7SEV1_9CAUD</name>
<dbReference type="GeneID" id="77925253"/>
<keyword evidence="2" id="KW-1185">Reference proteome</keyword>
<dbReference type="EMBL" id="MN512538">
    <property type="protein sequence ID" value="QGF20987.1"/>
    <property type="molecule type" value="Genomic_DNA"/>
</dbReference>
<proteinExistence type="predicted"/>
<dbReference type="RefSeq" id="YP_010649693.1">
    <property type="nucleotide sequence ID" value="NC_070772.1"/>
</dbReference>
<organism evidence="1 2">
    <name type="scientific">Vibrio phage Seahorse</name>
    <dbReference type="NCBI Taxonomy" id="2662136"/>
    <lineage>
        <taxon>Viruses</taxon>
        <taxon>Duplodnaviria</taxon>
        <taxon>Heunggongvirae</taxon>
        <taxon>Uroviricota</taxon>
        <taxon>Caudoviricetes</taxon>
        <taxon>Seahorsevirus</taxon>
        <taxon>Seahorsevirus seahorse</taxon>
    </lineage>
</organism>
<dbReference type="KEGG" id="vg:77925253"/>
<evidence type="ECO:0000313" key="2">
    <source>
        <dbReference type="Proteomes" id="UP000500903"/>
    </source>
</evidence>
<dbReference type="Proteomes" id="UP000500903">
    <property type="component" value="Segment"/>
</dbReference>
<accession>A0A6B7SEV1</accession>